<dbReference type="EMBL" id="JADQDC010000014">
    <property type="protein sequence ID" value="MBF9152656.1"/>
    <property type="molecule type" value="Genomic_DNA"/>
</dbReference>
<organism evidence="1 2">
    <name type="scientific">Novosphingobium jiangmenense</name>
    <dbReference type="NCBI Taxonomy" id="2791981"/>
    <lineage>
        <taxon>Bacteria</taxon>
        <taxon>Pseudomonadati</taxon>
        <taxon>Pseudomonadota</taxon>
        <taxon>Alphaproteobacteria</taxon>
        <taxon>Sphingomonadales</taxon>
        <taxon>Sphingomonadaceae</taxon>
        <taxon>Novosphingobium</taxon>
    </lineage>
</organism>
<dbReference type="RefSeq" id="WP_196276954.1">
    <property type="nucleotide sequence ID" value="NZ_JADQDC010000014.1"/>
</dbReference>
<sequence length="253" mass="28445">MTDGAALYHGHVLHRRLRPAVHVLRYRVLHLLLDIDRIDALALRLRLFSRGRFNLFSFHDSDVGDGKAMRPHVERLLREAGLESDGGRILLLTMPRMLGYAFNPLSTWFCHGQDGALRAVIYEVSNTFGERHNYVIEARPGAVTLHQSAGKRFHVSPFLPMDLAYAFRIQPPGERLGIGIVVSDEQGPILAAVHTAMRESLSDRALFRAALAYPLVTLKVTAGIHWEALKLWIKRVPVFRKPQPPAEVITVGQ</sequence>
<dbReference type="InterPro" id="IPR010775">
    <property type="entry name" value="DUF1365"/>
</dbReference>
<proteinExistence type="predicted"/>
<dbReference type="Proteomes" id="UP000600799">
    <property type="component" value="Unassembled WGS sequence"/>
</dbReference>
<evidence type="ECO:0000313" key="2">
    <source>
        <dbReference type="Proteomes" id="UP000600799"/>
    </source>
</evidence>
<gene>
    <name evidence="1" type="ORF">I2488_16755</name>
</gene>
<protein>
    <submittedName>
        <fullName evidence="1">DUF1365 domain-containing protein</fullName>
    </submittedName>
</protein>
<keyword evidence="2" id="KW-1185">Reference proteome</keyword>
<name>A0ABS0HK75_9SPHN</name>
<comment type="caution">
    <text evidence="1">The sequence shown here is derived from an EMBL/GenBank/DDBJ whole genome shotgun (WGS) entry which is preliminary data.</text>
</comment>
<dbReference type="PANTHER" id="PTHR33973:SF4">
    <property type="entry name" value="OS07G0153300 PROTEIN"/>
    <property type="match status" value="1"/>
</dbReference>
<dbReference type="Pfam" id="PF07103">
    <property type="entry name" value="DUF1365"/>
    <property type="match status" value="1"/>
</dbReference>
<evidence type="ECO:0000313" key="1">
    <source>
        <dbReference type="EMBL" id="MBF9152656.1"/>
    </source>
</evidence>
<dbReference type="PANTHER" id="PTHR33973">
    <property type="entry name" value="OS07G0153300 PROTEIN"/>
    <property type="match status" value="1"/>
</dbReference>
<reference evidence="1 2" key="1">
    <citation type="submission" date="2020-11" db="EMBL/GenBank/DDBJ databases">
        <title>The genome sequence of Novosphingobium sp. 1Y9A.</title>
        <authorList>
            <person name="Liu Y."/>
        </authorList>
    </citation>
    <scope>NUCLEOTIDE SEQUENCE [LARGE SCALE GENOMIC DNA]</scope>
    <source>
        <strain evidence="1 2">1Y9A</strain>
    </source>
</reference>
<accession>A0ABS0HK75</accession>